<keyword evidence="4" id="KW-1185">Reference proteome</keyword>
<gene>
    <name evidence="2" type="ORF">C1SCF055_LOCUS12990</name>
</gene>
<organism evidence="2">
    <name type="scientific">Cladocopium goreaui</name>
    <dbReference type="NCBI Taxonomy" id="2562237"/>
    <lineage>
        <taxon>Eukaryota</taxon>
        <taxon>Sar</taxon>
        <taxon>Alveolata</taxon>
        <taxon>Dinophyceae</taxon>
        <taxon>Suessiales</taxon>
        <taxon>Symbiodiniaceae</taxon>
        <taxon>Cladocopium</taxon>
    </lineage>
</organism>
<evidence type="ECO:0000313" key="3">
    <source>
        <dbReference type="EMBL" id="CAL4772864.1"/>
    </source>
</evidence>
<proteinExistence type="predicted"/>
<evidence type="ECO:0000256" key="1">
    <source>
        <dbReference type="SAM" id="MobiDB-lite"/>
    </source>
</evidence>
<feature type="compositionally biased region" description="Acidic residues" evidence="1">
    <location>
        <begin position="175"/>
        <end position="185"/>
    </location>
</feature>
<protein>
    <submittedName>
        <fullName evidence="3">Ferredoxin--NADP(+) reductase</fullName>
    </submittedName>
</protein>
<dbReference type="AlphaFoldDB" id="A0A9P1FT85"/>
<feature type="region of interest" description="Disordered" evidence="1">
    <location>
        <begin position="67"/>
        <end position="98"/>
    </location>
</feature>
<dbReference type="EMBL" id="CAMXCT010001001">
    <property type="protein sequence ID" value="CAI3985552.1"/>
    <property type="molecule type" value="Genomic_DNA"/>
</dbReference>
<evidence type="ECO:0000313" key="2">
    <source>
        <dbReference type="EMBL" id="CAI3985552.1"/>
    </source>
</evidence>
<accession>A0A9P1FT85</accession>
<dbReference type="EMBL" id="CAMXCT030001001">
    <property type="protein sequence ID" value="CAL4772864.1"/>
    <property type="molecule type" value="Genomic_DNA"/>
</dbReference>
<dbReference type="Proteomes" id="UP001152797">
    <property type="component" value="Unassembled WGS sequence"/>
</dbReference>
<dbReference type="EMBL" id="CAMXCT020001001">
    <property type="protein sequence ID" value="CAL1138927.1"/>
    <property type="molecule type" value="Genomic_DNA"/>
</dbReference>
<dbReference type="OrthoDB" id="5959761at2759"/>
<name>A0A9P1FT85_9DINO</name>
<reference evidence="3 4" key="2">
    <citation type="submission" date="2024-05" db="EMBL/GenBank/DDBJ databases">
        <authorList>
            <person name="Chen Y."/>
            <person name="Shah S."/>
            <person name="Dougan E. K."/>
            <person name="Thang M."/>
            <person name="Chan C."/>
        </authorList>
    </citation>
    <scope>NUCLEOTIDE SEQUENCE [LARGE SCALE GENOMIC DNA]</scope>
</reference>
<evidence type="ECO:0000313" key="4">
    <source>
        <dbReference type="Proteomes" id="UP001152797"/>
    </source>
</evidence>
<sequence>MNELQQKLSKRRTYVEESGLKFESQPAAHEAVMGTPSSPYKTCAAPPKHCGVGVDFQAAISRRRATVDGDGETFESTPSVKTADAVASPALSMSPPGFVPKGGSADFKKVIDQQRATVDEGAKTFESLPAERTADCVSSIRSETMQVPLLAEKFQAQDAQDELTDADGTPHGADVDAEDDGDESDGASQAHADPEEPTKTVLTVTPARVSWLVGLSHPLAAEYHSDSFAIKDCEPVHLRLETLDGGCRLSVQAPEGVEQDLQVKLFVGKGWRKKAFRTWNGDSASIVEDFGTDLTHRNSILCGVIFKAKVARQV</sequence>
<comment type="caution">
    <text evidence="2">The sequence shown here is derived from an EMBL/GenBank/DDBJ whole genome shotgun (WGS) entry which is preliminary data.</text>
</comment>
<reference evidence="2" key="1">
    <citation type="submission" date="2022-10" db="EMBL/GenBank/DDBJ databases">
        <authorList>
            <person name="Chen Y."/>
            <person name="Dougan E. K."/>
            <person name="Chan C."/>
            <person name="Rhodes N."/>
            <person name="Thang M."/>
        </authorList>
    </citation>
    <scope>NUCLEOTIDE SEQUENCE</scope>
</reference>
<feature type="region of interest" description="Disordered" evidence="1">
    <location>
        <begin position="158"/>
        <end position="201"/>
    </location>
</feature>